<proteinExistence type="predicted"/>
<comment type="caution">
    <text evidence="1">The sequence shown here is derived from an EMBL/GenBank/DDBJ whole genome shotgun (WGS) entry which is preliminary data.</text>
</comment>
<evidence type="ECO:0000313" key="1">
    <source>
        <dbReference type="EMBL" id="CAD8124808.1"/>
    </source>
</evidence>
<name>A0A8S1RAD3_9CILI</name>
<protein>
    <submittedName>
        <fullName evidence="1">Uncharacterized protein</fullName>
    </submittedName>
</protein>
<dbReference type="OrthoDB" id="289347at2759"/>
<keyword evidence="2" id="KW-1185">Reference proteome</keyword>
<dbReference type="EMBL" id="CAJJDN010000154">
    <property type="protein sequence ID" value="CAD8124808.1"/>
    <property type="molecule type" value="Genomic_DNA"/>
</dbReference>
<sequence length="1170" mass="139640">MQNNQGSQGGCQVNGNDDQRFEQLEIKPIKNLAKFSQLQQLWKESDIPICHQKYFYNILLVHQQQAEKLVTAEIDSIRNNKSVVRTLHQLTIGRERCLKEISRLSRGNFSDFLKKISKFIYDLRKLTLNFMEFHRKWRNGLNQKYEWNYIWRIKDRDYLHQIKEDHKFIYKHHSKTMQYFQLEDDDIFYLSVVKQAQKDDQQQEYLIQHKMEQKYIEKMIELQEYFNTKMGDYKPVKIGQQYNQNSEINPVGSPGFEERNNINMQDYVSEVIYNTKELQFNLVKYSFKDLFGILKNWSSQNVQELNDSFKYPMDHIKDLLMYWQEAAVLRIDNNGLIICSIDQEFSGRRWILHQIYLNKDPKWQQRLGVVIQHFIKMLIQKGDPFTSVAICCSNDQYMKKVLGDLKFTFSKNITYNKFNVVIYEQKVQNIQSNFMRQYFTPLTLRMLRIYAKQLESTLITNEELMIAQYCSNIGKNDMMKFEQNILDLSQNLNKSKLYGQEYMLFKKPNDVKTKYQIEFSTPIQSQMYFQQFNVKLNFKYFSSEFCRNNTQPYLRLTAHPNLNEQEPSILQLSSSEIGNGIIYLISTIDPIIKIFIQEVQPNQISKSNIQSFINQAFEKFDKKQECQHHIWLPQFKCTGKQMKLSDANIEAYFQNDTYLSVQYPRNPSLHTNKYFNDTDKIIQPPFLFGIVQSDLEKINKPLFSILINKEHIITIQEKIIINNNISLPNSFQMQTQETEQTFKELLQNTPLEIKKSFCSNPTVLLYKFKYSLQCCLIKFNVGHALIYVDEVHFLEKRWIIESIMINDLNNLSLLLSNIIQYIFTIDHSANEIQISQSHYLEKGDLVANKFIMDSIKNAKFKWRQVDNDAKTQIRKTIYFLKRSISEYPNYIPNQVSIQFRSYYATQQSEERNQIINQLEYLHSENEFQFFEDCFQYHVHGQVPQSNTFIYQKLQSIQGKLPNSEFTSVHSLEELKSQIKFQIDLPPFDCKYEQFDILYMNTQLKIKKQRQLTYKGQTYLEIPNYDSCQQIFQSENYEFNQKIYFIATQDPLYFAYFIELGNPTLKQQIQQDQLRIASQVSQAFVTKYLSSFQLIWIEQFQKINPIKQKQNVLYIDFALNSQFSIEQFMKMEDDPKNQEEIYKIKLPMFCGLLNTNMRTQFERPLIGMIIE</sequence>
<reference evidence="1" key="1">
    <citation type="submission" date="2021-01" db="EMBL/GenBank/DDBJ databases">
        <authorList>
            <consortium name="Genoscope - CEA"/>
            <person name="William W."/>
        </authorList>
    </citation>
    <scope>NUCLEOTIDE SEQUENCE</scope>
</reference>
<gene>
    <name evidence="1" type="ORF">PSON_ATCC_30995.1.T1540019</name>
</gene>
<evidence type="ECO:0000313" key="2">
    <source>
        <dbReference type="Proteomes" id="UP000692954"/>
    </source>
</evidence>
<dbReference type="AlphaFoldDB" id="A0A8S1RAD3"/>
<organism evidence="1 2">
    <name type="scientific">Paramecium sonneborni</name>
    <dbReference type="NCBI Taxonomy" id="65129"/>
    <lineage>
        <taxon>Eukaryota</taxon>
        <taxon>Sar</taxon>
        <taxon>Alveolata</taxon>
        <taxon>Ciliophora</taxon>
        <taxon>Intramacronucleata</taxon>
        <taxon>Oligohymenophorea</taxon>
        <taxon>Peniculida</taxon>
        <taxon>Parameciidae</taxon>
        <taxon>Paramecium</taxon>
    </lineage>
</organism>
<dbReference type="Proteomes" id="UP000692954">
    <property type="component" value="Unassembled WGS sequence"/>
</dbReference>
<accession>A0A8S1RAD3</accession>